<protein>
    <submittedName>
        <fullName evidence="2">Uncharacterized protein</fullName>
    </submittedName>
</protein>
<dbReference type="Proteomes" id="UP000265520">
    <property type="component" value="Unassembled WGS sequence"/>
</dbReference>
<evidence type="ECO:0000313" key="3">
    <source>
        <dbReference type="Proteomes" id="UP000265520"/>
    </source>
</evidence>
<proteinExistence type="predicted"/>
<feature type="region of interest" description="Disordered" evidence="1">
    <location>
        <begin position="22"/>
        <end position="46"/>
    </location>
</feature>
<name>A0A392S110_9FABA</name>
<sequence>MTEAAWWDSEVCTGGEARKTCVEQNGSPALGSRAQPLLNGRREAAA</sequence>
<evidence type="ECO:0000256" key="1">
    <source>
        <dbReference type="SAM" id="MobiDB-lite"/>
    </source>
</evidence>
<evidence type="ECO:0000313" key="2">
    <source>
        <dbReference type="EMBL" id="MCI42561.1"/>
    </source>
</evidence>
<reference evidence="2 3" key="1">
    <citation type="journal article" date="2018" name="Front. Plant Sci.">
        <title>Red Clover (Trifolium pratense) and Zigzag Clover (T. medium) - A Picture of Genomic Similarities and Differences.</title>
        <authorList>
            <person name="Dluhosova J."/>
            <person name="Istvanek J."/>
            <person name="Nedelnik J."/>
            <person name="Repkova J."/>
        </authorList>
    </citation>
    <scope>NUCLEOTIDE SEQUENCE [LARGE SCALE GENOMIC DNA]</scope>
    <source>
        <strain evidence="3">cv. 10/8</strain>
        <tissue evidence="2">Leaf</tissue>
    </source>
</reference>
<feature type="non-terminal residue" evidence="2">
    <location>
        <position position="46"/>
    </location>
</feature>
<organism evidence="2 3">
    <name type="scientific">Trifolium medium</name>
    <dbReference type="NCBI Taxonomy" id="97028"/>
    <lineage>
        <taxon>Eukaryota</taxon>
        <taxon>Viridiplantae</taxon>
        <taxon>Streptophyta</taxon>
        <taxon>Embryophyta</taxon>
        <taxon>Tracheophyta</taxon>
        <taxon>Spermatophyta</taxon>
        <taxon>Magnoliopsida</taxon>
        <taxon>eudicotyledons</taxon>
        <taxon>Gunneridae</taxon>
        <taxon>Pentapetalae</taxon>
        <taxon>rosids</taxon>
        <taxon>fabids</taxon>
        <taxon>Fabales</taxon>
        <taxon>Fabaceae</taxon>
        <taxon>Papilionoideae</taxon>
        <taxon>50 kb inversion clade</taxon>
        <taxon>NPAAA clade</taxon>
        <taxon>Hologalegina</taxon>
        <taxon>IRL clade</taxon>
        <taxon>Trifolieae</taxon>
        <taxon>Trifolium</taxon>
    </lineage>
</organism>
<comment type="caution">
    <text evidence="2">The sequence shown here is derived from an EMBL/GenBank/DDBJ whole genome shotgun (WGS) entry which is preliminary data.</text>
</comment>
<accession>A0A392S110</accession>
<dbReference type="AlphaFoldDB" id="A0A392S110"/>
<dbReference type="EMBL" id="LXQA010306126">
    <property type="protein sequence ID" value="MCI42561.1"/>
    <property type="molecule type" value="Genomic_DNA"/>
</dbReference>
<keyword evidence="3" id="KW-1185">Reference proteome</keyword>